<sequence>MLFFTGLQMIWIDKAMNISLSSAVAAASVSTASVGGVPHEITGGNRQEKLAQLMRQFESGGLYLRTVSDHRDEFENTFMPKLDACLGRGCDERYWSSATFIQQGLNGKVHDPHADRTGLIISADARLGGFSTFDAATANVPSGLEPSQYFPSQFPKFDMMGAYQATWNEDIFSVDATAVSEQQMDELGIPDEYRSVFDFDRIQEKMAQPRLAGREVEPTEAKICYQPKDVLGIYVDVDSPASQSKARELQQAMREQGFDLPFIAYRGGAAQELASV</sequence>
<keyword evidence="2" id="KW-1185">Reference proteome</keyword>
<dbReference type="RefSeq" id="WP_045052250.1">
    <property type="nucleotide sequence ID" value="NZ_CP024028.1"/>
</dbReference>
<dbReference type="AlphaFoldDB" id="A0A202B2Z6"/>
<reference evidence="1 2" key="1">
    <citation type="submission" date="2017-05" db="EMBL/GenBank/DDBJ databases">
        <title>Chromobacterium violaceum GHPS1 isolated from Hydrocarbon polluted soil in French Guiana display an awesome secondary metabolite arsenal and a battery of drug and heavy-metal-resistance and detoxification of xenobiotics proteins.</title>
        <authorList>
            <person name="Belbahri L."/>
        </authorList>
    </citation>
    <scope>NUCLEOTIDE SEQUENCE [LARGE SCALE GENOMIC DNA]</scope>
    <source>
        <strain evidence="1 2">GHPS1</strain>
    </source>
</reference>
<dbReference type="EMBL" id="NHOO01000027">
    <property type="protein sequence ID" value="OVE45788.1"/>
    <property type="molecule type" value="Genomic_DNA"/>
</dbReference>
<comment type="caution">
    <text evidence="1">The sequence shown here is derived from an EMBL/GenBank/DDBJ whole genome shotgun (WGS) entry which is preliminary data.</text>
</comment>
<evidence type="ECO:0000313" key="1">
    <source>
        <dbReference type="EMBL" id="OVE45788.1"/>
    </source>
</evidence>
<organism evidence="1 2">
    <name type="scientific">Chromobacterium violaceum</name>
    <dbReference type="NCBI Taxonomy" id="536"/>
    <lineage>
        <taxon>Bacteria</taxon>
        <taxon>Pseudomonadati</taxon>
        <taxon>Pseudomonadota</taxon>
        <taxon>Betaproteobacteria</taxon>
        <taxon>Neisseriales</taxon>
        <taxon>Chromobacteriaceae</taxon>
        <taxon>Chromobacterium</taxon>
    </lineage>
</organism>
<evidence type="ECO:0000313" key="2">
    <source>
        <dbReference type="Proteomes" id="UP000196342"/>
    </source>
</evidence>
<dbReference type="Proteomes" id="UP000196342">
    <property type="component" value="Unassembled WGS sequence"/>
</dbReference>
<proteinExistence type="predicted"/>
<accession>A0A202B2Z6</accession>
<name>A0A202B2Z6_CHRVL</name>
<gene>
    <name evidence="1" type="ORF">CBW21_21285</name>
</gene>
<protein>
    <submittedName>
        <fullName evidence="1">Uncharacterized protein</fullName>
    </submittedName>
</protein>